<dbReference type="KEGG" id="abac:LuPra_02361"/>
<protein>
    <recommendedName>
        <fullName evidence="3">Matrixin</fullName>
    </recommendedName>
</protein>
<dbReference type="AlphaFoldDB" id="A0A143PM38"/>
<sequence>MPRRCWGWIWLAVLAIHGGVTSPGVVAEGRDQLPAPSQGASDMLLQIRAYADGRVAPGTLTRAHDVARGILDSAGLGTEWRLCVTPEACPPAEGHVSEVVVILSSHARPDGHVDCGRAARGESDSEGTVLVSVPCVRDVVMRLARPSRNRAHPLLAAARHEDLVGAVIAHELGHVLGMGHAPTGLMRAQLGADELIALGSGLLGFSESEGAILRTHATLARRE</sequence>
<accession>A0A143PM38</accession>
<keyword evidence="2" id="KW-1185">Reference proteome</keyword>
<evidence type="ECO:0000313" key="1">
    <source>
        <dbReference type="EMBL" id="AMY09148.1"/>
    </source>
</evidence>
<dbReference type="OrthoDB" id="133959at2"/>
<dbReference type="SUPFAM" id="SSF55486">
    <property type="entry name" value="Metalloproteases ('zincins'), catalytic domain"/>
    <property type="match status" value="1"/>
</dbReference>
<dbReference type="EMBL" id="CP015136">
    <property type="protein sequence ID" value="AMY09148.1"/>
    <property type="molecule type" value="Genomic_DNA"/>
</dbReference>
<dbReference type="STRING" id="1855912.LuPra_02361"/>
<dbReference type="Proteomes" id="UP000076079">
    <property type="component" value="Chromosome"/>
</dbReference>
<organism evidence="1 2">
    <name type="scientific">Luteitalea pratensis</name>
    <dbReference type="NCBI Taxonomy" id="1855912"/>
    <lineage>
        <taxon>Bacteria</taxon>
        <taxon>Pseudomonadati</taxon>
        <taxon>Acidobacteriota</taxon>
        <taxon>Vicinamibacteria</taxon>
        <taxon>Vicinamibacterales</taxon>
        <taxon>Vicinamibacteraceae</taxon>
        <taxon>Luteitalea</taxon>
    </lineage>
</organism>
<evidence type="ECO:0008006" key="3">
    <source>
        <dbReference type="Google" id="ProtNLM"/>
    </source>
</evidence>
<evidence type="ECO:0000313" key="2">
    <source>
        <dbReference type="Proteomes" id="UP000076079"/>
    </source>
</evidence>
<gene>
    <name evidence="1" type="ORF">LuPra_02361</name>
</gene>
<dbReference type="RefSeq" id="WP_157899039.1">
    <property type="nucleotide sequence ID" value="NZ_CP015136.1"/>
</dbReference>
<proteinExistence type="predicted"/>
<reference evidence="1 2" key="1">
    <citation type="journal article" date="2016" name="Genome Announc.">
        <title>First Complete Genome Sequence of a Subdivision 6 Acidobacterium Strain.</title>
        <authorList>
            <person name="Huang S."/>
            <person name="Vieira S."/>
            <person name="Bunk B."/>
            <person name="Riedel T."/>
            <person name="Sproer C."/>
            <person name="Overmann J."/>
        </authorList>
    </citation>
    <scope>NUCLEOTIDE SEQUENCE [LARGE SCALE GENOMIC DNA]</scope>
    <source>
        <strain evidence="2">DSM 100886 HEG_-6_39</strain>
    </source>
</reference>
<reference evidence="2" key="2">
    <citation type="submission" date="2016-04" db="EMBL/GenBank/DDBJ databases">
        <title>First Complete Genome Sequence of a Subdivision 6 Acidobacterium.</title>
        <authorList>
            <person name="Huang S."/>
            <person name="Vieira S."/>
            <person name="Bunk B."/>
            <person name="Riedel T."/>
            <person name="Sproeer C."/>
            <person name="Overmann J."/>
        </authorList>
    </citation>
    <scope>NUCLEOTIDE SEQUENCE [LARGE SCALE GENOMIC DNA]</scope>
    <source>
        <strain evidence="2">DSM 100886 HEG_-6_39</strain>
    </source>
</reference>
<name>A0A143PM38_LUTPR</name>